<dbReference type="SMART" id="SM00708">
    <property type="entry name" value="PhBP"/>
    <property type="match status" value="2"/>
</dbReference>
<proteinExistence type="inferred from homology"/>
<protein>
    <submittedName>
        <fullName evidence="6">Uncharacterized protein LOC113495867</fullName>
    </submittedName>
</protein>
<organism evidence="5 6">
    <name type="scientific">Trichoplusia ni</name>
    <name type="common">Cabbage looper</name>
    <dbReference type="NCBI Taxonomy" id="7111"/>
    <lineage>
        <taxon>Eukaryota</taxon>
        <taxon>Metazoa</taxon>
        <taxon>Ecdysozoa</taxon>
        <taxon>Arthropoda</taxon>
        <taxon>Hexapoda</taxon>
        <taxon>Insecta</taxon>
        <taxon>Pterygota</taxon>
        <taxon>Neoptera</taxon>
        <taxon>Endopterygota</taxon>
        <taxon>Lepidoptera</taxon>
        <taxon>Glossata</taxon>
        <taxon>Ditrysia</taxon>
        <taxon>Noctuoidea</taxon>
        <taxon>Noctuidae</taxon>
        <taxon>Plusiinae</taxon>
        <taxon>Trichoplusia</taxon>
    </lineage>
</organism>
<dbReference type="GO" id="GO:0007608">
    <property type="term" value="P:sensory perception of smell"/>
    <property type="evidence" value="ECO:0007669"/>
    <property type="project" value="TreeGrafter"/>
</dbReference>
<dbReference type="FunFam" id="1.10.238.20:FF:000001">
    <property type="entry name" value="General odorant-binding protein lush"/>
    <property type="match status" value="2"/>
</dbReference>
<keyword evidence="4" id="KW-0732">Signal</keyword>
<dbReference type="PANTHER" id="PTHR21364:SF1">
    <property type="entry name" value="GENERAL ODORANT-BINDING PROTEIN LUSH"/>
    <property type="match status" value="1"/>
</dbReference>
<evidence type="ECO:0000256" key="4">
    <source>
        <dbReference type="SAM" id="SignalP"/>
    </source>
</evidence>
<dbReference type="Proteomes" id="UP000322000">
    <property type="component" value="Chromosome 7"/>
</dbReference>
<dbReference type="KEGG" id="tnl:113495867"/>
<evidence type="ECO:0000256" key="3">
    <source>
        <dbReference type="ARBA" id="ARBA00022525"/>
    </source>
</evidence>
<dbReference type="InterPro" id="IPR036728">
    <property type="entry name" value="PBP_GOBP_sf"/>
</dbReference>
<dbReference type="AlphaFoldDB" id="A0A7E5VQU3"/>
<keyword evidence="5" id="KW-1185">Reference proteome</keyword>
<dbReference type="CDD" id="cd23992">
    <property type="entry name" value="PBP_GOBP"/>
    <property type="match status" value="2"/>
</dbReference>
<dbReference type="GO" id="GO:0035275">
    <property type="term" value="F:dibutyl phthalate binding"/>
    <property type="evidence" value="ECO:0007669"/>
    <property type="project" value="TreeGrafter"/>
</dbReference>
<dbReference type="GO" id="GO:0005576">
    <property type="term" value="C:extracellular region"/>
    <property type="evidence" value="ECO:0007669"/>
    <property type="project" value="UniProtKB-SubCell"/>
</dbReference>
<sequence>MKWVFVVISLISISIDVTHGMTRQQLKKTMGVVKNQCMPKHSVTEEQVGRIEQGVFVENHNVMCYISCVYKNFQVMKNDRLDLNSILKQIDILYPPDIREPVKKAVFACKDIQEKYEDKCEGVFYAVKCLYEKDPPNFKMLNFTKVFLFTCLLFIVIDRSYVDAMTREQIKNSGKMIKKTCMPKNNVSEEQVGDISKGKFIEERNVMCYIACVYKMGQTIKGNTVNYDMMIKQVEMIFPSEIKAPVKEAIESCRGVAKKYKDVCEVSYWTAKCIYDYNPANFLFP</sequence>
<feature type="signal peptide" evidence="4">
    <location>
        <begin position="1"/>
        <end position="20"/>
    </location>
</feature>
<dbReference type="PANTHER" id="PTHR21364">
    <property type="entry name" value="GENERAL ODORANT-BINDING PROTEIN 19A"/>
    <property type="match status" value="1"/>
</dbReference>
<gene>
    <name evidence="6" type="primary">LOC113495867</name>
</gene>
<dbReference type="SUPFAM" id="SSF47565">
    <property type="entry name" value="Insect pheromone/odorant-binding proteins"/>
    <property type="match status" value="2"/>
</dbReference>
<name>A0A7E5VQU3_TRINI</name>
<dbReference type="Pfam" id="PF01395">
    <property type="entry name" value="PBP_GOBP"/>
    <property type="match status" value="2"/>
</dbReference>
<dbReference type="GO" id="GO:0042048">
    <property type="term" value="P:olfactory behavior"/>
    <property type="evidence" value="ECO:0007669"/>
    <property type="project" value="TreeGrafter"/>
</dbReference>
<comment type="similarity">
    <text evidence="2">Belongs to the PBP/GOBP family.</text>
</comment>
<feature type="chain" id="PRO_5028971483" evidence="4">
    <location>
        <begin position="21"/>
        <end position="285"/>
    </location>
</feature>
<accession>A0A7E5VQU3</accession>
<keyword evidence="3" id="KW-0964">Secreted</keyword>
<evidence type="ECO:0000313" key="6">
    <source>
        <dbReference type="RefSeq" id="XP_026730664.1"/>
    </source>
</evidence>
<dbReference type="InterPro" id="IPR006170">
    <property type="entry name" value="PBP/GOBP"/>
</dbReference>
<comment type="subcellular location">
    <subcellularLocation>
        <location evidence="1">Secreted</location>
    </subcellularLocation>
</comment>
<dbReference type="Gene3D" id="1.10.238.20">
    <property type="entry name" value="Pheromone/general odorant binding protein domain"/>
    <property type="match status" value="2"/>
</dbReference>
<reference evidence="6" key="1">
    <citation type="submission" date="2025-08" db="UniProtKB">
        <authorList>
            <consortium name="RefSeq"/>
        </authorList>
    </citation>
    <scope>IDENTIFICATION</scope>
</reference>
<dbReference type="OrthoDB" id="6610259at2759"/>
<dbReference type="GO" id="GO:0005549">
    <property type="term" value="F:odorant binding"/>
    <property type="evidence" value="ECO:0007669"/>
    <property type="project" value="InterPro"/>
</dbReference>
<evidence type="ECO:0000313" key="5">
    <source>
        <dbReference type="Proteomes" id="UP000322000"/>
    </source>
</evidence>
<evidence type="ECO:0000256" key="1">
    <source>
        <dbReference type="ARBA" id="ARBA00004613"/>
    </source>
</evidence>
<dbReference type="RefSeq" id="XP_026730664.1">
    <property type="nucleotide sequence ID" value="XM_026874863.1"/>
</dbReference>
<dbReference type="InParanoid" id="A0A7E5VQU3"/>
<dbReference type="GeneID" id="113495867"/>
<evidence type="ECO:0000256" key="2">
    <source>
        <dbReference type="ARBA" id="ARBA00008098"/>
    </source>
</evidence>